<dbReference type="GO" id="GO:0042274">
    <property type="term" value="P:ribosomal small subunit biogenesis"/>
    <property type="evidence" value="ECO:0007669"/>
    <property type="project" value="UniProtKB-ARBA"/>
</dbReference>
<reference evidence="16" key="1">
    <citation type="submission" date="2011-08" db="EMBL/GenBank/DDBJ databases">
        <title>The draft genome of Latimeria chalumnae.</title>
        <authorList>
            <person name="Di Palma F."/>
            <person name="Alfoldi J."/>
            <person name="Johnson J."/>
            <person name="Berlin A."/>
            <person name="Gnerre S."/>
            <person name="Jaffe D."/>
            <person name="MacCallum I."/>
            <person name="Young S."/>
            <person name="Walker B.J."/>
            <person name="Lander E."/>
            <person name="Lindblad-Toh K."/>
        </authorList>
    </citation>
    <scope>NUCLEOTIDE SEQUENCE [LARGE SCALE GENOMIC DNA]</scope>
    <source>
        <strain evidence="16">Wild caught</strain>
    </source>
</reference>
<dbReference type="InParanoid" id="H3AAT5"/>
<evidence type="ECO:0000256" key="1">
    <source>
        <dbReference type="ARBA" id="ARBA00004305"/>
    </source>
</evidence>
<dbReference type="OrthoDB" id="421327at2759"/>
<proteinExistence type="inferred from homology"/>
<dbReference type="Pfam" id="PF09243">
    <property type="entry name" value="Rsm22"/>
    <property type="match status" value="1"/>
</dbReference>
<evidence type="ECO:0000256" key="12">
    <source>
        <dbReference type="ARBA" id="ARBA00069745"/>
    </source>
</evidence>
<dbReference type="PANTHER" id="PTHR13184">
    <property type="entry name" value="37S RIBOSOMAL PROTEIN S22"/>
    <property type="match status" value="1"/>
</dbReference>
<dbReference type="GO" id="GO:0008168">
    <property type="term" value="F:methyltransferase activity"/>
    <property type="evidence" value="ECO:0007669"/>
    <property type="project" value="InterPro"/>
</dbReference>
<evidence type="ECO:0000256" key="5">
    <source>
        <dbReference type="ARBA" id="ARBA00022946"/>
    </source>
</evidence>
<evidence type="ECO:0000256" key="9">
    <source>
        <dbReference type="ARBA" id="ARBA00045681"/>
    </source>
</evidence>
<keyword evidence="3" id="KW-0949">S-adenosyl-L-methionine</keyword>
<dbReference type="PANTHER" id="PTHR13184:SF5">
    <property type="entry name" value="METHYLTRANSFERASE-LIKE PROTEIN 17, MITOCHONDRIAL"/>
    <property type="match status" value="1"/>
</dbReference>
<sequence length="365" mass="41444">MSVFAGVVAESANPVEAERWERRLKVRVLNELRKSTYHWKPLSYDEDLSLIYMAARLDGGYAAVSRAFQEIKKRIPQFEPLTLLDFGSGTGSVAWAAHQFWGNSIREYMCVDSSSAMNKLAEFLLTGGDESQKPLINEVYFRQFLPVSPKVQYDLVVSAFSLMDLPNSATRIQTILTLWRKTRDFLVLVENGTKEGHQTLMEARDIVLEGEEKVPHTPNVAHVFAPCSHDLPCPKLAEKIVLPCNFVQAYHPLPFTWNPDVKLEKFSYLILRRQSRGSEESWPRIIQPVQRRARHVHCHLCSNSGTLEHVVITARKHSRDLYRCARYSEWGDSLPAIFCDSETILGSDPEADGKNPNGETATPEQ</sequence>
<evidence type="ECO:0000256" key="7">
    <source>
        <dbReference type="ARBA" id="ARBA00023014"/>
    </source>
</evidence>
<dbReference type="Bgee" id="ENSLACG00000005995">
    <property type="expression patterns" value="Expressed in post-anal tail muscle and 5 other cell types or tissues"/>
</dbReference>
<reference evidence="15" key="3">
    <citation type="submission" date="2025-09" db="UniProtKB">
        <authorList>
            <consortium name="Ensembl"/>
        </authorList>
    </citation>
    <scope>IDENTIFICATION</scope>
</reference>
<dbReference type="GeneTree" id="ENSGT00390000006103"/>
<dbReference type="EMBL" id="AFYH01238642">
    <property type="status" value="NOT_ANNOTATED_CDS"/>
    <property type="molecule type" value="Genomic_DNA"/>
</dbReference>
<evidence type="ECO:0000256" key="6">
    <source>
        <dbReference type="ARBA" id="ARBA00023004"/>
    </source>
</evidence>
<dbReference type="Gene3D" id="3.40.50.150">
    <property type="entry name" value="Vaccinia Virus protein VP39"/>
    <property type="match status" value="1"/>
</dbReference>
<dbReference type="GO" id="GO:0051539">
    <property type="term" value="F:4 iron, 4 sulfur cluster binding"/>
    <property type="evidence" value="ECO:0007669"/>
    <property type="project" value="UniProtKB-KW"/>
</dbReference>
<keyword evidence="7" id="KW-0411">Iron-sulfur</keyword>
<comment type="subcellular location">
    <subcellularLocation>
        <location evidence="1">Mitochondrion matrix</location>
    </subcellularLocation>
</comment>
<evidence type="ECO:0000256" key="11">
    <source>
        <dbReference type="ARBA" id="ARBA00062800"/>
    </source>
</evidence>
<keyword evidence="4" id="KW-0479">Metal-binding</keyword>
<reference evidence="15" key="2">
    <citation type="submission" date="2025-08" db="UniProtKB">
        <authorList>
            <consortium name="Ensembl"/>
        </authorList>
    </citation>
    <scope>IDENTIFICATION</scope>
</reference>
<dbReference type="InterPro" id="IPR052571">
    <property type="entry name" value="Mt_RNA_Methyltransferase"/>
</dbReference>
<dbReference type="FunCoup" id="H3AAT5">
    <property type="interactions" value="2194"/>
</dbReference>
<keyword evidence="2" id="KW-0004">4Fe-4S</keyword>
<evidence type="ECO:0000313" key="16">
    <source>
        <dbReference type="Proteomes" id="UP000008672"/>
    </source>
</evidence>
<dbReference type="OMA" id="DWCHFVQ"/>
<name>H3AAT5_LATCH</name>
<protein>
    <recommendedName>
        <fullName evidence="12">Ribosome assembly protein METTL17, mitochondrial</fullName>
    </recommendedName>
    <alternativeName>
        <fullName evidence="13">Methyltransferase-like protein 17</fullName>
    </alternativeName>
</protein>
<dbReference type="GO" id="GO:0006412">
    <property type="term" value="P:translation"/>
    <property type="evidence" value="ECO:0007669"/>
    <property type="project" value="InterPro"/>
</dbReference>
<evidence type="ECO:0000256" key="2">
    <source>
        <dbReference type="ARBA" id="ARBA00022485"/>
    </source>
</evidence>
<evidence type="ECO:0000256" key="13">
    <source>
        <dbReference type="ARBA" id="ARBA00081511"/>
    </source>
</evidence>
<dbReference type="InterPro" id="IPR015324">
    <property type="entry name" value="Ribosomal_Rsm22-like"/>
</dbReference>
<keyword evidence="8" id="KW-0496">Mitochondrion</keyword>
<keyword evidence="6" id="KW-0408">Iron</keyword>
<dbReference type="InterPro" id="IPR029063">
    <property type="entry name" value="SAM-dependent_MTases_sf"/>
</dbReference>
<dbReference type="eggNOG" id="KOG2539">
    <property type="taxonomic scope" value="Eukaryota"/>
</dbReference>
<dbReference type="AlphaFoldDB" id="H3AAT5"/>
<dbReference type="Proteomes" id="UP000008672">
    <property type="component" value="Unassembled WGS sequence"/>
</dbReference>
<dbReference type="SUPFAM" id="SSF53335">
    <property type="entry name" value="S-adenosyl-L-methionine-dependent methyltransferases"/>
    <property type="match status" value="1"/>
</dbReference>
<keyword evidence="16" id="KW-1185">Reference proteome</keyword>
<organism evidence="15 16">
    <name type="scientific">Latimeria chalumnae</name>
    <name type="common">Coelacanth</name>
    <dbReference type="NCBI Taxonomy" id="7897"/>
    <lineage>
        <taxon>Eukaryota</taxon>
        <taxon>Metazoa</taxon>
        <taxon>Chordata</taxon>
        <taxon>Craniata</taxon>
        <taxon>Vertebrata</taxon>
        <taxon>Euteleostomi</taxon>
        <taxon>Coelacanthiformes</taxon>
        <taxon>Coelacanthidae</taxon>
        <taxon>Latimeria</taxon>
    </lineage>
</organism>
<dbReference type="FunFam" id="3.40.50.150:FF:000196">
    <property type="entry name" value="methyltransferase-like protein 17, mitochondrial"/>
    <property type="match status" value="1"/>
</dbReference>
<accession>H3AAT5</accession>
<gene>
    <name evidence="15" type="primary">METTL17</name>
</gene>
<feature type="region of interest" description="Disordered" evidence="14">
    <location>
        <begin position="346"/>
        <end position="365"/>
    </location>
</feature>
<dbReference type="Ensembl" id="ENSLACT00000006811.1">
    <property type="protein sequence ID" value="ENSLACP00000006756.1"/>
    <property type="gene ID" value="ENSLACG00000005995.1"/>
</dbReference>
<dbReference type="GO" id="GO:0003735">
    <property type="term" value="F:structural constituent of ribosome"/>
    <property type="evidence" value="ECO:0007669"/>
    <property type="project" value="TreeGrafter"/>
</dbReference>
<evidence type="ECO:0000256" key="8">
    <source>
        <dbReference type="ARBA" id="ARBA00023128"/>
    </source>
</evidence>
<dbReference type="KEGG" id="lcm:102362826"/>
<evidence type="ECO:0000256" key="4">
    <source>
        <dbReference type="ARBA" id="ARBA00022723"/>
    </source>
</evidence>
<keyword evidence="5" id="KW-0809">Transit peptide</keyword>
<evidence type="ECO:0000256" key="3">
    <source>
        <dbReference type="ARBA" id="ARBA00022691"/>
    </source>
</evidence>
<evidence type="ECO:0000256" key="10">
    <source>
        <dbReference type="ARBA" id="ARBA00060800"/>
    </source>
</evidence>
<comment type="subunit">
    <text evidence="11">Associates with the mitochondrial ribosome (mitoribosome).</text>
</comment>
<comment type="similarity">
    <text evidence="10">Belongs to the methyltransferase superfamily. Rsm22 family.</text>
</comment>
<dbReference type="GO" id="GO:0046872">
    <property type="term" value="F:metal ion binding"/>
    <property type="evidence" value="ECO:0007669"/>
    <property type="project" value="UniProtKB-KW"/>
</dbReference>
<dbReference type="GO" id="GO:0005763">
    <property type="term" value="C:mitochondrial small ribosomal subunit"/>
    <property type="evidence" value="ECO:0007669"/>
    <property type="project" value="TreeGrafter"/>
</dbReference>
<evidence type="ECO:0000256" key="14">
    <source>
        <dbReference type="SAM" id="MobiDB-lite"/>
    </source>
</evidence>
<evidence type="ECO:0000313" key="15">
    <source>
        <dbReference type="Ensembl" id="ENSLACP00000006756.1"/>
    </source>
</evidence>
<dbReference type="HOGENOM" id="CLU_033285_2_0_1"/>
<dbReference type="STRING" id="7897.ENSLACP00000006756"/>
<comment type="function">
    <text evidence="9">Mitochondrial ribosome (mitoribosome) assembly factor. Binds at the interface of the head and body domains of the mitochondrial small ribosomal subunit (mt-SSU), occluding the mRNA channel and preventing compaction of the head domain towards the body. Probable inactive methyltransferase: retains the characteristic folding and ability to bind S-adenosyl-L-methionine, but it probably lost its methyltransferase activity.</text>
</comment>